<feature type="active site" description="Phosphoserine intermediate" evidence="6">
    <location>
        <position position="102"/>
    </location>
</feature>
<dbReference type="InterPro" id="IPR016055">
    <property type="entry name" value="A-D-PHexomutase_a/b/a-I/II/III"/>
</dbReference>
<feature type="binding site" evidence="6">
    <location>
        <position position="239"/>
    </location>
    <ligand>
        <name>Mg(2+)</name>
        <dbReference type="ChEBI" id="CHEBI:18420"/>
    </ligand>
</feature>
<name>A0ABW2H6U7_9ACTN</name>
<dbReference type="Pfam" id="PF02880">
    <property type="entry name" value="PGM_PMM_III"/>
    <property type="match status" value="1"/>
</dbReference>
<keyword evidence="2 6" id="KW-0597">Phosphoprotein</keyword>
<evidence type="ECO:0000256" key="7">
    <source>
        <dbReference type="RuleBase" id="RU004326"/>
    </source>
</evidence>
<dbReference type="Pfam" id="PF02878">
    <property type="entry name" value="PGM_PMM_I"/>
    <property type="match status" value="1"/>
</dbReference>
<dbReference type="HAMAP" id="MF_01554_B">
    <property type="entry name" value="GlmM_B"/>
    <property type="match status" value="1"/>
</dbReference>
<proteinExistence type="inferred from homology"/>
<evidence type="ECO:0000256" key="3">
    <source>
        <dbReference type="ARBA" id="ARBA00022723"/>
    </source>
</evidence>
<dbReference type="Gene3D" id="3.40.120.10">
    <property type="entry name" value="Alpha-D-Glucose-1,6-Bisphosphate, subunit A, domain 3"/>
    <property type="match status" value="3"/>
</dbReference>
<keyword evidence="5 6" id="KW-0413">Isomerase</keyword>
<dbReference type="InterPro" id="IPR036900">
    <property type="entry name" value="A-D-PHexomutase_C_sf"/>
</dbReference>
<protein>
    <recommendedName>
        <fullName evidence="6 8">Phosphoglucosamine mutase</fullName>
        <ecNumber evidence="6 8">5.4.2.10</ecNumber>
    </recommendedName>
</protein>
<feature type="binding site" description="via phosphate group" evidence="6">
    <location>
        <position position="102"/>
    </location>
    <ligand>
        <name>Mg(2+)</name>
        <dbReference type="ChEBI" id="CHEBI:18420"/>
    </ligand>
</feature>
<evidence type="ECO:0000313" key="14">
    <source>
        <dbReference type="Proteomes" id="UP001596392"/>
    </source>
</evidence>
<dbReference type="InterPro" id="IPR016066">
    <property type="entry name" value="A-D-PHexomutase_CS"/>
</dbReference>
<feature type="binding site" evidence="6">
    <location>
        <position position="243"/>
    </location>
    <ligand>
        <name>Mg(2+)</name>
        <dbReference type="ChEBI" id="CHEBI:18420"/>
    </ligand>
</feature>
<dbReference type="EMBL" id="JBHTAC010000057">
    <property type="protein sequence ID" value="MFC7247482.1"/>
    <property type="molecule type" value="Genomic_DNA"/>
</dbReference>
<accession>A0ABW2H6U7</accession>
<evidence type="ECO:0000256" key="5">
    <source>
        <dbReference type="ARBA" id="ARBA00023235"/>
    </source>
</evidence>
<dbReference type="NCBIfam" id="NF008139">
    <property type="entry name" value="PRK10887.1"/>
    <property type="match status" value="1"/>
</dbReference>
<feature type="binding site" evidence="6">
    <location>
        <position position="241"/>
    </location>
    <ligand>
        <name>Mg(2+)</name>
        <dbReference type="ChEBI" id="CHEBI:18420"/>
    </ligand>
</feature>
<evidence type="ECO:0000256" key="4">
    <source>
        <dbReference type="ARBA" id="ARBA00022842"/>
    </source>
</evidence>
<reference evidence="14" key="1">
    <citation type="journal article" date="2019" name="Int. J. Syst. Evol. Microbiol.">
        <title>The Global Catalogue of Microorganisms (GCM) 10K type strain sequencing project: providing services to taxonomists for standard genome sequencing and annotation.</title>
        <authorList>
            <consortium name="The Broad Institute Genomics Platform"/>
            <consortium name="The Broad Institute Genome Sequencing Center for Infectious Disease"/>
            <person name="Wu L."/>
            <person name="Ma J."/>
        </authorList>
    </citation>
    <scope>NUCLEOTIDE SEQUENCE [LARGE SCALE GENOMIC DNA]</scope>
    <source>
        <strain evidence="14">CGMCC 1.9106</strain>
    </source>
</reference>
<dbReference type="PANTHER" id="PTHR42946">
    <property type="entry name" value="PHOSPHOHEXOSE MUTASE"/>
    <property type="match status" value="1"/>
</dbReference>
<dbReference type="PROSITE" id="PS00710">
    <property type="entry name" value="PGM_PMM"/>
    <property type="match status" value="1"/>
</dbReference>
<dbReference type="Pfam" id="PF00408">
    <property type="entry name" value="PGM_PMM_IV"/>
    <property type="match status" value="1"/>
</dbReference>
<evidence type="ECO:0000259" key="10">
    <source>
        <dbReference type="Pfam" id="PF02878"/>
    </source>
</evidence>
<feature type="domain" description="Alpha-D-phosphohexomutase alpha/beta/alpha" evidence="10">
    <location>
        <begin position="3"/>
        <end position="133"/>
    </location>
</feature>
<dbReference type="Gene3D" id="3.30.310.50">
    <property type="entry name" value="Alpha-D-phosphohexomutase, C-terminal domain"/>
    <property type="match status" value="1"/>
</dbReference>
<comment type="function">
    <text evidence="6 8">Catalyzes the conversion of glucosamine-6-phosphate to glucosamine-1-phosphate.</text>
</comment>
<dbReference type="InterPro" id="IPR005845">
    <property type="entry name" value="A-D-PHexomutase_a/b/a-II"/>
</dbReference>
<dbReference type="InterPro" id="IPR050060">
    <property type="entry name" value="Phosphoglucosamine_mutase"/>
</dbReference>
<dbReference type="GO" id="GO:0008966">
    <property type="term" value="F:phosphoglucosamine mutase activity"/>
    <property type="evidence" value="ECO:0007669"/>
    <property type="project" value="UniProtKB-EC"/>
</dbReference>
<keyword evidence="4 6" id="KW-0460">Magnesium</keyword>
<evidence type="ECO:0000256" key="6">
    <source>
        <dbReference type="HAMAP-Rule" id="MF_01554"/>
    </source>
</evidence>
<evidence type="ECO:0000259" key="11">
    <source>
        <dbReference type="Pfam" id="PF02879"/>
    </source>
</evidence>
<evidence type="ECO:0000259" key="12">
    <source>
        <dbReference type="Pfam" id="PF02880"/>
    </source>
</evidence>
<keyword evidence="3 6" id="KW-0479">Metal-binding</keyword>
<dbReference type="RefSeq" id="WP_376810208.1">
    <property type="nucleotide sequence ID" value="NZ_JBHTAC010000057.1"/>
</dbReference>
<feature type="domain" description="Alpha-D-phosphohexomutase C-terminal" evidence="9">
    <location>
        <begin position="372"/>
        <end position="437"/>
    </location>
</feature>
<evidence type="ECO:0000313" key="13">
    <source>
        <dbReference type="EMBL" id="MFC7247482.1"/>
    </source>
</evidence>
<dbReference type="InterPro" id="IPR005844">
    <property type="entry name" value="A-D-PHexomutase_a/b/a-I"/>
</dbReference>
<dbReference type="NCBIfam" id="TIGR01455">
    <property type="entry name" value="glmM"/>
    <property type="match status" value="1"/>
</dbReference>
<dbReference type="InterPro" id="IPR005843">
    <property type="entry name" value="A-D-PHexomutase_C"/>
</dbReference>
<comment type="catalytic activity">
    <reaction evidence="6 8">
        <text>alpha-D-glucosamine 1-phosphate = D-glucosamine 6-phosphate</text>
        <dbReference type="Rhea" id="RHEA:23424"/>
        <dbReference type="ChEBI" id="CHEBI:58516"/>
        <dbReference type="ChEBI" id="CHEBI:58725"/>
        <dbReference type="EC" id="5.4.2.10"/>
    </reaction>
</comment>
<feature type="modified residue" description="Phosphoserine" evidence="6">
    <location>
        <position position="102"/>
    </location>
</feature>
<evidence type="ECO:0000256" key="8">
    <source>
        <dbReference type="RuleBase" id="RU004327"/>
    </source>
</evidence>
<comment type="similarity">
    <text evidence="1 6 7">Belongs to the phosphohexose mutase family.</text>
</comment>
<evidence type="ECO:0000256" key="2">
    <source>
        <dbReference type="ARBA" id="ARBA00022553"/>
    </source>
</evidence>
<dbReference type="InterPro" id="IPR005841">
    <property type="entry name" value="Alpha-D-phosphohexomutase_SF"/>
</dbReference>
<gene>
    <name evidence="6 13" type="primary">glmM</name>
    <name evidence="13" type="ORF">ACFQO7_33900</name>
</gene>
<evidence type="ECO:0000256" key="1">
    <source>
        <dbReference type="ARBA" id="ARBA00010231"/>
    </source>
</evidence>
<sequence length="446" mass="45694">MARLFGTDGVRGLANADLSPELALSLAVAAAHTLPDPDREQPPLVVVGRDPRASGEMLEAAVVAGLASAGANVVRVGVLPTPGVAYLTAEVRADFGVMISASHNPMPDNGIKFFAAGGHKLTDEQEDAIEAALGATWTRPTGAQVGRVHDLLDGAEHYTTHLVQATGHPLAGLKVVVDCAHGAASDVAPEAFREAGAEVIAINAEPDGLNINDECGATHLGPLKAAVVEHGAHLGIAVDGDADRCLAVDASGAEVDGDQIMAILALAMRDAGALANDTLVATVMSNLGLRIAMREAGITLVETKVGDRYVLEELRAGGFSLGGEQSGHVVFTEHATTGDGVLTGLRLLARVAQTGKPLAELAAVVNRLPQVLINVRVADKAVARAPEILAVVAAAEAQLHGSGRVLLRPSGTEQLVRVMVEAASEDIAQKIAEDIAADVRAASPAV</sequence>
<feature type="domain" description="Alpha-D-phosphohexomutase alpha/beta/alpha" evidence="12">
    <location>
        <begin position="256"/>
        <end position="365"/>
    </location>
</feature>
<comment type="PTM">
    <text evidence="6">Activated by phosphorylation.</text>
</comment>
<dbReference type="Pfam" id="PF02879">
    <property type="entry name" value="PGM_PMM_II"/>
    <property type="match status" value="1"/>
</dbReference>
<dbReference type="SUPFAM" id="SSF55957">
    <property type="entry name" value="Phosphoglucomutase, C-terminal domain"/>
    <property type="match status" value="1"/>
</dbReference>
<dbReference type="PRINTS" id="PR00509">
    <property type="entry name" value="PGMPMM"/>
</dbReference>
<dbReference type="EC" id="5.4.2.10" evidence="6 8"/>
<dbReference type="Proteomes" id="UP001596392">
    <property type="component" value="Unassembled WGS sequence"/>
</dbReference>
<feature type="domain" description="Alpha-D-phosphohexomutase alpha/beta/alpha" evidence="11">
    <location>
        <begin position="157"/>
        <end position="252"/>
    </location>
</feature>
<dbReference type="PANTHER" id="PTHR42946:SF1">
    <property type="entry name" value="PHOSPHOGLUCOMUTASE (ALPHA-D-GLUCOSE-1,6-BISPHOSPHATE-DEPENDENT)"/>
    <property type="match status" value="1"/>
</dbReference>
<dbReference type="InterPro" id="IPR005846">
    <property type="entry name" value="A-D-PHexomutase_a/b/a-III"/>
</dbReference>
<dbReference type="InterPro" id="IPR006352">
    <property type="entry name" value="GlmM_bact"/>
</dbReference>
<dbReference type="CDD" id="cd05802">
    <property type="entry name" value="GlmM"/>
    <property type="match status" value="1"/>
</dbReference>
<keyword evidence="14" id="KW-1185">Reference proteome</keyword>
<evidence type="ECO:0000259" key="9">
    <source>
        <dbReference type="Pfam" id="PF00408"/>
    </source>
</evidence>
<comment type="cofactor">
    <cofactor evidence="6">
        <name>Mg(2+)</name>
        <dbReference type="ChEBI" id="CHEBI:18420"/>
    </cofactor>
    <text evidence="6">Binds 1 Mg(2+) ion per subunit.</text>
</comment>
<dbReference type="SUPFAM" id="SSF53738">
    <property type="entry name" value="Phosphoglucomutase, first 3 domains"/>
    <property type="match status" value="3"/>
</dbReference>
<organism evidence="13 14">
    <name type="scientific">Catellatospora aurea</name>
    <dbReference type="NCBI Taxonomy" id="1337874"/>
    <lineage>
        <taxon>Bacteria</taxon>
        <taxon>Bacillati</taxon>
        <taxon>Actinomycetota</taxon>
        <taxon>Actinomycetes</taxon>
        <taxon>Micromonosporales</taxon>
        <taxon>Micromonosporaceae</taxon>
        <taxon>Catellatospora</taxon>
    </lineage>
</organism>
<comment type="caution">
    <text evidence="13">The sequence shown here is derived from an EMBL/GenBank/DDBJ whole genome shotgun (WGS) entry which is preliminary data.</text>
</comment>